<accession>A0AAW0F084</accession>
<organism evidence="3 4">
    <name type="scientific">Novymonas esmeraldas</name>
    <dbReference type="NCBI Taxonomy" id="1808958"/>
    <lineage>
        <taxon>Eukaryota</taxon>
        <taxon>Discoba</taxon>
        <taxon>Euglenozoa</taxon>
        <taxon>Kinetoplastea</taxon>
        <taxon>Metakinetoplastina</taxon>
        <taxon>Trypanosomatida</taxon>
        <taxon>Trypanosomatidae</taxon>
        <taxon>Novymonas</taxon>
    </lineage>
</organism>
<gene>
    <name evidence="3" type="ORF">NESM_000836600</name>
</gene>
<feature type="region of interest" description="Disordered" evidence="2">
    <location>
        <begin position="1"/>
        <end position="34"/>
    </location>
</feature>
<dbReference type="AlphaFoldDB" id="A0AAW0F084"/>
<dbReference type="Proteomes" id="UP001430356">
    <property type="component" value="Unassembled WGS sequence"/>
</dbReference>
<protein>
    <submittedName>
        <fullName evidence="3">Uncharacterized protein</fullName>
    </submittedName>
</protein>
<feature type="region of interest" description="Disordered" evidence="2">
    <location>
        <begin position="139"/>
        <end position="158"/>
    </location>
</feature>
<evidence type="ECO:0000256" key="2">
    <source>
        <dbReference type="SAM" id="MobiDB-lite"/>
    </source>
</evidence>
<reference evidence="3 4" key="1">
    <citation type="journal article" date="2021" name="MBio">
        <title>A New Model Trypanosomatid, Novymonas esmeraldas: Genomic Perception of Its 'Candidatus Pandoraea novymonadis' Endosymbiont.</title>
        <authorList>
            <person name="Zakharova A."/>
            <person name="Saura A."/>
            <person name="Butenko A."/>
            <person name="Podesvova L."/>
            <person name="Warmusova S."/>
            <person name="Kostygov A.Y."/>
            <person name="Nenarokova A."/>
            <person name="Lukes J."/>
            <person name="Opperdoes F.R."/>
            <person name="Yurchenko V."/>
        </authorList>
    </citation>
    <scope>NUCLEOTIDE SEQUENCE [LARGE SCALE GENOMIC DNA]</scope>
    <source>
        <strain evidence="3 4">E262AT.01</strain>
    </source>
</reference>
<comment type="caution">
    <text evidence="3">The sequence shown here is derived from an EMBL/GenBank/DDBJ whole genome shotgun (WGS) entry which is preliminary data.</text>
</comment>
<keyword evidence="1" id="KW-0175">Coiled coil</keyword>
<evidence type="ECO:0000256" key="1">
    <source>
        <dbReference type="SAM" id="Coils"/>
    </source>
</evidence>
<evidence type="ECO:0000313" key="3">
    <source>
        <dbReference type="EMBL" id="KAK7198725.1"/>
    </source>
</evidence>
<name>A0AAW0F084_9TRYP</name>
<feature type="coiled-coil region" evidence="1">
    <location>
        <begin position="56"/>
        <end position="90"/>
    </location>
</feature>
<proteinExistence type="predicted"/>
<keyword evidence="4" id="KW-1185">Reference proteome</keyword>
<evidence type="ECO:0000313" key="4">
    <source>
        <dbReference type="Proteomes" id="UP001430356"/>
    </source>
</evidence>
<sequence length="257" mass="28007">MTSISTNTAMAAAQSKGGRLAGGKERSPTGATLPRVGLDDATVALITENEGMLQCIATLQHEVDKQKERLDAAREERESLVYEVAELRSQLGLAVSEATLSSGKVINYKTEYENLLVAFDAVTRDRDANKAQIDAATKWEKQQMQQQAPSTARDRGHARELPLTLSAALKMPNMLAGRAESVSAKLLDPALRPADRHSKMHKDVEGLEASVRQYKSAREYTTAVTADGEPPADLQIRQCVVVLLDILVKLLKDAVTR</sequence>
<dbReference type="EMBL" id="JAECZO010000170">
    <property type="protein sequence ID" value="KAK7198725.1"/>
    <property type="molecule type" value="Genomic_DNA"/>
</dbReference>